<feature type="region of interest" description="Disordered" evidence="8">
    <location>
        <begin position="414"/>
        <end position="434"/>
    </location>
</feature>
<feature type="compositionally biased region" description="Basic residues" evidence="8">
    <location>
        <begin position="492"/>
        <end position="501"/>
    </location>
</feature>
<keyword evidence="5 7" id="KW-0694">RNA-binding</keyword>
<feature type="compositionally biased region" description="Acidic residues" evidence="8">
    <location>
        <begin position="452"/>
        <end position="466"/>
    </location>
</feature>
<dbReference type="InterPro" id="IPR014001">
    <property type="entry name" value="Helicase_ATP-bd"/>
</dbReference>
<keyword evidence="1 6" id="KW-0547">Nucleotide-binding</keyword>
<dbReference type="SMART" id="SM01178">
    <property type="entry name" value="DUF4217"/>
    <property type="match status" value="1"/>
</dbReference>
<dbReference type="PANTHER" id="PTHR24031">
    <property type="entry name" value="RNA HELICASE"/>
    <property type="match status" value="1"/>
</dbReference>
<dbReference type="PROSITE" id="PS51194">
    <property type="entry name" value="HELICASE_CTER"/>
    <property type="match status" value="1"/>
</dbReference>
<dbReference type="CDD" id="cd18787">
    <property type="entry name" value="SF2_C_DEAD"/>
    <property type="match status" value="1"/>
</dbReference>
<keyword evidence="2 6" id="KW-0378">Hydrolase</keyword>
<name>A0A8C1L5W7_CYPCA</name>
<evidence type="ECO:0000256" key="6">
    <source>
        <dbReference type="RuleBase" id="RU000492"/>
    </source>
</evidence>
<dbReference type="Pfam" id="PF13959">
    <property type="entry name" value="CTE_SPB4"/>
    <property type="match status" value="1"/>
</dbReference>
<evidence type="ECO:0000256" key="4">
    <source>
        <dbReference type="ARBA" id="ARBA00022840"/>
    </source>
</evidence>
<dbReference type="PROSITE" id="PS51192">
    <property type="entry name" value="HELICASE_ATP_BIND_1"/>
    <property type="match status" value="1"/>
</dbReference>
<dbReference type="GO" id="GO:0003723">
    <property type="term" value="F:RNA binding"/>
    <property type="evidence" value="ECO:0007669"/>
    <property type="project" value="UniProtKB-UniRule"/>
</dbReference>
<feature type="region of interest" description="Disordered" evidence="8">
    <location>
        <begin position="369"/>
        <end position="399"/>
    </location>
</feature>
<dbReference type="PROSITE" id="PS00039">
    <property type="entry name" value="DEAD_ATP_HELICASE"/>
    <property type="match status" value="1"/>
</dbReference>
<feature type="compositionally biased region" description="Acidic residues" evidence="8">
    <location>
        <begin position="563"/>
        <end position="573"/>
    </location>
</feature>
<dbReference type="AlphaFoldDB" id="A0A8C1L5W7"/>
<keyword evidence="12" id="KW-1185">Reference proteome</keyword>
<dbReference type="SUPFAM" id="SSF52540">
    <property type="entry name" value="P-loop containing nucleoside triphosphate hydrolases"/>
    <property type="match status" value="1"/>
</dbReference>
<keyword evidence="4 6" id="KW-0067">ATP-binding</keyword>
<evidence type="ECO:0000256" key="7">
    <source>
        <dbReference type="RuleBase" id="RU365068"/>
    </source>
</evidence>
<feature type="compositionally biased region" description="Basic and acidic residues" evidence="8">
    <location>
        <begin position="474"/>
        <end position="491"/>
    </location>
</feature>
<comment type="function">
    <text evidence="7">RNA helicase.</text>
</comment>
<proteinExistence type="inferred from homology"/>
<evidence type="ECO:0000256" key="2">
    <source>
        <dbReference type="ARBA" id="ARBA00022801"/>
    </source>
</evidence>
<dbReference type="GO" id="GO:0005524">
    <property type="term" value="F:ATP binding"/>
    <property type="evidence" value="ECO:0007669"/>
    <property type="project" value="UniProtKB-UniRule"/>
</dbReference>
<evidence type="ECO:0000313" key="11">
    <source>
        <dbReference type="Ensembl" id="ENSCCRP00010057161.1"/>
    </source>
</evidence>
<dbReference type="GO" id="GO:0016787">
    <property type="term" value="F:hydrolase activity"/>
    <property type="evidence" value="ECO:0007669"/>
    <property type="project" value="UniProtKB-KW"/>
</dbReference>
<dbReference type="InterPro" id="IPR000629">
    <property type="entry name" value="RNA-helicase_DEAD-box_CS"/>
</dbReference>
<dbReference type="Pfam" id="PF00270">
    <property type="entry name" value="DEAD"/>
    <property type="match status" value="1"/>
</dbReference>
<feature type="region of interest" description="Disordered" evidence="8">
    <location>
        <begin position="452"/>
        <end position="590"/>
    </location>
</feature>
<feature type="domain" description="Helicase ATP-binding" evidence="9">
    <location>
        <begin position="1"/>
        <end position="113"/>
    </location>
</feature>
<evidence type="ECO:0000256" key="1">
    <source>
        <dbReference type="ARBA" id="ARBA00022741"/>
    </source>
</evidence>
<comment type="catalytic activity">
    <reaction evidence="7">
        <text>ATP + H2O = ADP + phosphate + H(+)</text>
        <dbReference type="Rhea" id="RHEA:13065"/>
        <dbReference type="ChEBI" id="CHEBI:15377"/>
        <dbReference type="ChEBI" id="CHEBI:15378"/>
        <dbReference type="ChEBI" id="CHEBI:30616"/>
        <dbReference type="ChEBI" id="CHEBI:43474"/>
        <dbReference type="ChEBI" id="CHEBI:456216"/>
        <dbReference type="EC" id="3.6.4.13"/>
    </reaction>
</comment>
<evidence type="ECO:0000256" key="3">
    <source>
        <dbReference type="ARBA" id="ARBA00022806"/>
    </source>
</evidence>
<dbReference type="Pfam" id="PF00271">
    <property type="entry name" value="Helicase_C"/>
    <property type="match status" value="1"/>
</dbReference>
<feature type="compositionally biased region" description="Acidic residues" evidence="8">
    <location>
        <begin position="384"/>
        <end position="396"/>
    </location>
</feature>
<dbReference type="Ensembl" id="ENSCCRT00010062651.1">
    <property type="protein sequence ID" value="ENSCCRP00010057161.1"/>
    <property type="gene ID" value="ENSCCRG00010024224.1"/>
</dbReference>
<comment type="similarity">
    <text evidence="6">Belongs to the DEAD box helicase family.</text>
</comment>
<dbReference type="SMART" id="SM00490">
    <property type="entry name" value="HELICc"/>
    <property type="match status" value="1"/>
</dbReference>
<evidence type="ECO:0000313" key="12">
    <source>
        <dbReference type="Proteomes" id="UP000694427"/>
    </source>
</evidence>
<evidence type="ECO:0000259" key="9">
    <source>
        <dbReference type="PROSITE" id="PS51192"/>
    </source>
</evidence>
<dbReference type="InterPro" id="IPR027417">
    <property type="entry name" value="P-loop_NTPase"/>
</dbReference>
<dbReference type="GO" id="GO:0003724">
    <property type="term" value="F:RNA helicase activity"/>
    <property type="evidence" value="ECO:0007669"/>
    <property type="project" value="UniProtKB-EC"/>
</dbReference>
<dbReference type="InterPro" id="IPR001650">
    <property type="entry name" value="Helicase_C-like"/>
</dbReference>
<dbReference type="Proteomes" id="UP000694427">
    <property type="component" value="Unplaced"/>
</dbReference>
<dbReference type="InterPro" id="IPR011545">
    <property type="entry name" value="DEAD/DEAH_box_helicase_dom"/>
</dbReference>
<feature type="compositionally biased region" description="Basic and acidic residues" evidence="8">
    <location>
        <begin position="515"/>
        <end position="537"/>
    </location>
</feature>
<feature type="domain" description="Helicase C-terminal" evidence="10">
    <location>
        <begin position="126"/>
        <end position="275"/>
    </location>
</feature>
<accession>A0A8C1L5W7</accession>
<organism evidence="11 12">
    <name type="scientific">Cyprinus carpio</name>
    <name type="common">Common carp</name>
    <dbReference type="NCBI Taxonomy" id="7962"/>
    <lineage>
        <taxon>Eukaryota</taxon>
        <taxon>Metazoa</taxon>
        <taxon>Chordata</taxon>
        <taxon>Craniata</taxon>
        <taxon>Vertebrata</taxon>
        <taxon>Euteleostomi</taxon>
        <taxon>Actinopterygii</taxon>
        <taxon>Neopterygii</taxon>
        <taxon>Teleostei</taxon>
        <taxon>Ostariophysi</taxon>
        <taxon>Cypriniformes</taxon>
        <taxon>Cyprinidae</taxon>
        <taxon>Cyprininae</taxon>
        <taxon>Cyprinus</taxon>
    </lineage>
</organism>
<evidence type="ECO:0000256" key="5">
    <source>
        <dbReference type="ARBA" id="ARBA00022884"/>
    </source>
</evidence>
<comment type="domain">
    <text evidence="7">The Q motif is unique to and characteristic of the DEAD box family of RNA helicases and controls ATP binding and hydrolysis.</text>
</comment>
<reference evidence="11" key="1">
    <citation type="submission" date="2025-08" db="UniProtKB">
        <authorList>
            <consortium name="Ensembl"/>
        </authorList>
    </citation>
    <scope>IDENTIFICATION</scope>
</reference>
<reference evidence="11" key="2">
    <citation type="submission" date="2025-09" db="UniProtKB">
        <authorList>
            <consortium name="Ensembl"/>
        </authorList>
    </citation>
    <scope>IDENTIFICATION</scope>
</reference>
<dbReference type="Gene3D" id="3.40.50.300">
    <property type="entry name" value="P-loop containing nucleotide triphosphate hydrolases"/>
    <property type="match status" value="2"/>
</dbReference>
<dbReference type="InterPro" id="IPR025313">
    <property type="entry name" value="SPB4-like_CTE"/>
</dbReference>
<sequence>RVQKTTKKRDWVVERENIQKLVKKYSEISPKEAVKFSDFPLSKKTLKVFLWKSQYIFVILDEADRILDMGFTDTLNAIVENLPKTRQTLLFSATQTRSVRDLARLSLKYPEYVWVHETMLCVRHQKVNMFFLFMRSHLKKKIIVFFASCKEVQYLFRVFCQLRPGISVLALHCKQQQMKRMEVYNDFVRKTSAILFATDIAARGLDFPAVNWVLQFDCPKDANTYIHRVGRTARYKEGGEALLVLYPSEEKGMIAQLQEIKVPINQIKVNPEKLEAFLAQEKEQKEQAQRCFVSYLRSDYLMKNKDVFDVFQLELPEYATRVDAMKSLGLVVAPQVHFLNKAQQEKSGVAQDDSGAAGNMSKDELKSFKAQLKGEQSKSQSSQSEEEEEEDDDEEESLKPAALICDVFNINKESQDDGVNKQHTSGESKFTDAKKMQKRNFKVNTKKIFTEDGEAVVPDEEEDEETSGINMEAATERLRKEDQEFDKIEYHRKIKEKHREKRLKEKAARRKVNKQHKEVRADEEFDPRTLPDLDKVCNSESSEEEEGDSSDRGGRKRSFSSDSSEDDDSDDEVQQTQVGSKKPRKESTVTPLDTESLVLRLLPLIEHKSIFLNCLVVCIKLAHVRWGIGLGLYIATV</sequence>
<dbReference type="EC" id="3.6.4.13" evidence="7"/>
<protein>
    <recommendedName>
        <fullName evidence="7">ATP-dependent RNA helicase</fullName>
        <ecNumber evidence="7">3.6.4.13</ecNumber>
    </recommendedName>
</protein>
<evidence type="ECO:0000259" key="10">
    <source>
        <dbReference type="PROSITE" id="PS51194"/>
    </source>
</evidence>
<evidence type="ECO:0000256" key="8">
    <source>
        <dbReference type="SAM" id="MobiDB-lite"/>
    </source>
</evidence>
<keyword evidence="3 6" id="KW-0347">Helicase</keyword>